<evidence type="ECO:0000256" key="3">
    <source>
        <dbReference type="ARBA" id="ARBA00023315"/>
    </source>
</evidence>
<dbReference type="SUPFAM" id="SSF53901">
    <property type="entry name" value="Thiolase-like"/>
    <property type="match status" value="2"/>
</dbReference>
<dbReference type="PIRSF" id="PIRSF000429">
    <property type="entry name" value="Ac-CoA_Ac_transf"/>
    <property type="match status" value="1"/>
</dbReference>
<dbReference type="NCBIfam" id="TIGR01930">
    <property type="entry name" value="AcCoA-C-Actrans"/>
    <property type="match status" value="1"/>
</dbReference>
<feature type="active site" description="Proton acceptor" evidence="4">
    <location>
        <position position="434"/>
    </location>
</feature>
<evidence type="ECO:0000256" key="2">
    <source>
        <dbReference type="ARBA" id="ARBA00022679"/>
    </source>
</evidence>
<keyword evidence="9" id="KW-1185">Reference proteome</keyword>
<dbReference type="Proteomes" id="UP000236318">
    <property type="component" value="Unassembled WGS sequence"/>
</dbReference>
<sequence>MAEPCREWLRCFGEGYSPKSRDELRSLGIRRIEPLAQRSEPTIDAWILDAVRTPRGRGRPDGGLHNVHPQTLLATCLTALAERTGFDPADVEDVIAGNGILSGDHGDDIARLSVLLADWPETVPGMTLNRFCGSGQQAVTVAASSIAAGINDLVIAGGVESMSRWDVTAGVPTIDGNNADFRALYPSVPQGISADLIATLEGFTREVVDTYATLSQNRAAAAIDGGRFDRSLVEVATPEGPFARDEHPRPGTSPESLARLRPAFAAMGAAGVDGEHRTFDEICLQRYPSIDHVDHVHHAGNSSGVVDGAGTVLLASPNWARSNGVEPRGQIRAAATIGSEPIIMLTAPGPAAQRCLQRAGMTVADIDLWEINEAFAAVPLKAIRDLDLDPDRVNVNGGAIALGHPIGATGAMLIGTVLDELERRDLTTGLVTMCTGGGMGTATIVERV</sequence>
<evidence type="ECO:0000256" key="5">
    <source>
        <dbReference type="RuleBase" id="RU003557"/>
    </source>
</evidence>
<evidence type="ECO:0000256" key="4">
    <source>
        <dbReference type="PIRSR" id="PIRSR000429-1"/>
    </source>
</evidence>
<dbReference type="GO" id="GO:0016747">
    <property type="term" value="F:acyltransferase activity, transferring groups other than amino-acyl groups"/>
    <property type="evidence" value="ECO:0007669"/>
    <property type="project" value="InterPro"/>
</dbReference>
<dbReference type="InterPro" id="IPR020616">
    <property type="entry name" value="Thiolase_N"/>
</dbReference>
<dbReference type="InterPro" id="IPR016039">
    <property type="entry name" value="Thiolase-like"/>
</dbReference>
<feature type="domain" description="Thiolase N-terminal" evidence="6">
    <location>
        <begin position="47"/>
        <end position="269"/>
    </location>
</feature>
<evidence type="ECO:0000259" key="6">
    <source>
        <dbReference type="Pfam" id="PF00108"/>
    </source>
</evidence>
<keyword evidence="3 5" id="KW-0012">Acyltransferase</keyword>
<feature type="domain" description="Thiolase C-terminal" evidence="7">
    <location>
        <begin position="326"/>
        <end position="447"/>
    </location>
</feature>
<keyword evidence="2 5" id="KW-0808">Transferase</keyword>
<proteinExistence type="inferred from homology"/>
<dbReference type="EMBL" id="FXEG02000002">
    <property type="protein sequence ID" value="SOX52851.1"/>
    <property type="molecule type" value="Genomic_DNA"/>
</dbReference>
<evidence type="ECO:0000313" key="9">
    <source>
        <dbReference type="Proteomes" id="UP000236318"/>
    </source>
</evidence>
<dbReference type="InterPro" id="IPR002155">
    <property type="entry name" value="Thiolase"/>
</dbReference>
<protein>
    <submittedName>
        <fullName evidence="8">Acetyl-CoA acetyltransferase</fullName>
    </submittedName>
</protein>
<evidence type="ECO:0000259" key="7">
    <source>
        <dbReference type="Pfam" id="PF02803"/>
    </source>
</evidence>
<evidence type="ECO:0000256" key="1">
    <source>
        <dbReference type="ARBA" id="ARBA00010982"/>
    </source>
</evidence>
<dbReference type="InterPro" id="IPR020610">
    <property type="entry name" value="Thiolase_AS"/>
</dbReference>
<dbReference type="Pfam" id="PF02803">
    <property type="entry name" value="Thiolase_C"/>
    <property type="match status" value="1"/>
</dbReference>
<name>A0A2K4Y7U5_9MYCO</name>
<accession>A0A2K4Y7U5</accession>
<dbReference type="InterPro" id="IPR020613">
    <property type="entry name" value="Thiolase_CS"/>
</dbReference>
<feature type="active site" description="Proton acceptor" evidence="4">
    <location>
        <position position="404"/>
    </location>
</feature>
<feature type="active site" description="Acyl-thioester intermediate" evidence="4">
    <location>
        <position position="132"/>
    </location>
</feature>
<dbReference type="NCBIfam" id="NF006090">
    <property type="entry name" value="PRK08242.1"/>
    <property type="match status" value="1"/>
</dbReference>
<dbReference type="PROSITE" id="PS00099">
    <property type="entry name" value="THIOLASE_3"/>
    <property type="match status" value="1"/>
</dbReference>
<dbReference type="PANTHER" id="PTHR43365:SF1">
    <property type="entry name" value="ACETYL-COA C-ACYLTRANSFERASE"/>
    <property type="match status" value="1"/>
</dbReference>
<comment type="caution">
    <text evidence="8">The sequence shown here is derived from an EMBL/GenBank/DDBJ whole genome shotgun (WGS) entry which is preliminary data.</text>
</comment>
<organism evidence="8 9">
    <name type="scientific">Mycobacterium ahvazicum</name>
    <dbReference type="NCBI Taxonomy" id="1964395"/>
    <lineage>
        <taxon>Bacteria</taxon>
        <taxon>Bacillati</taxon>
        <taxon>Actinomycetota</taxon>
        <taxon>Actinomycetes</taxon>
        <taxon>Mycobacteriales</taxon>
        <taxon>Mycobacteriaceae</taxon>
        <taxon>Mycobacterium</taxon>
        <taxon>Mycobacterium simiae complex</taxon>
    </lineage>
</organism>
<dbReference type="Pfam" id="PF00108">
    <property type="entry name" value="Thiolase_N"/>
    <property type="match status" value="1"/>
</dbReference>
<dbReference type="PANTHER" id="PTHR43365">
    <property type="entry name" value="BLR7806 PROTEIN"/>
    <property type="match status" value="1"/>
</dbReference>
<dbReference type="Gene3D" id="3.40.47.10">
    <property type="match status" value="2"/>
</dbReference>
<dbReference type="AlphaFoldDB" id="A0A2K4Y7U5"/>
<dbReference type="InterPro" id="IPR020617">
    <property type="entry name" value="Thiolase_C"/>
</dbReference>
<dbReference type="CDD" id="cd00751">
    <property type="entry name" value="thiolase"/>
    <property type="match status" value="1"/>
</dbReference>
<reference evidence="8" key="1">
    <citation type="submission" date="2018-01" db="EMBL/GenBank/DDBJ databases">
        <authorList>
            <consortium name="Urmite Genomes"/>
        </authorList>
    </citation>
    <scope>NUCLEOTIDE SEQUENCE [LARGE SCALE GENOMIC DNA]</scope>
    <source>
        <strain evidence="8">AFP003</strain>
    </source>
</reference>
<gene>
    <name evidence="8" type="ORF">MAAFP003_1519</name>
</gene>
<evidence type="ECO:0000313" key="8">
    <source>
        <dbReference type="EMBL" id="SOX52851.1"/>
    </source>
</evidence>
<comment type="similarity">
    <text evidence="1 5">Belongs to the thiolase-like superfamily. Thiolase family.</text>
</comment>
<dbReference type="PROSITE" id="PS00737">
    <property type="entry name" value="THIOLASE_2"/>
    <property type="match status" value="1"/>
</dbReference>